<dbReference type="PANTHER" id="PTHR31948">
    <property type="entry name" value="ZINC-FINGER HOMEODOMAIN PROTEIN 2"/>
    <property type="match status" value="1"/>
</dbReference>
<feature type="domain" description="ZF-HD dimerization-type" evidence="11">
    <location>
        <begin position="64"/>
        <end position="113"/>
    </location>
</feature>
<dbReference type="NCBIfam" id="TIGR01566">
    <property type="entry name" value="ZF_HD_prot_N"/>
    <property type="match status" value="1"/>
</dbReference>
<accession>A0A8T2SXQ2</accession>
<evidence type="ECO:0000256" key="9">
    <source>
        <dbReference type="ARBA" id="ARBA00023242"/>
    </source>
</evidence>
<keyword evidence="8" id="KW-0804">Transcription</keyword>
<dbReference type="InterPro" id="IPR006455">
    <property type="entry name" value="Homeodomain_ZF_HD"/>
</dbReference>
<dbReference type="SUPFAM" id="SSF46689">
    <property type="entry name" value="Homeodomain-like"/>
    <property type="match status" value="1"/>
</dbReference>
<dbReference type="GO" id="GO:0005634">
    <property type="term" value="C:nucleus"/>
    <property type="evidence" value="ECO:0007669"/>
    <property type="project" value="UniProtKB-SubCell"/>
</dbReference>
<sequence>MHHDGYSAPPNVQYGSMQISNGGAGSDLSSPEENLEVSYIPGRFQVLNNSFFESKQNSRVRVRYHECQKNHAASIGGHAVDGCGEFFPGGKEGTIEALTCAACHCHRNFHRREILTRDICVCGGLRKPQAMSSSYSYDPPARPISPLMRESKRYHFSSSADISPHGPVDFPLSRFEDDEDDEDEPPQQLYLPSSAKKKRFRTKFTPEQKDKMFHFAERLGWRISKNDEGAVDAFCNEVGVKRNVFKVWMHNNIKRNPRNRQCTGSELDTNCSSPPGY</sequence>
<keyword evidence="2" id="KW-0479">Metal-binding</keyword>
<keyword evidence="3" id="KW-0863">Zinc-finger</keyword>
<keyword evidence="4" id="KW-0862">Zinc</keyword>
<dbReference type="GO" id="GO:0003700">
    <property type="term" value="F:DNA-binding transcription factor activity"/>
    <property type="evidence" value="ECO:0007669"/>
    <property type="project" value="TreeGrafter"/>
</dbReference>
<feature type="compositionally biased region" description="Polar residues" evidence="10">
    <location>
        <begin position="13"/>
        <end position="32"/>
    </location>
</feature>
<evidence type="ECO:0000256" key="3">
    <source>
        <dbReference type="ARBA" id="ARBA00022771"/>
    </source>
</evidence>
<evidence type="ECO:0000313" key="12">
    <source>
        <dbReference type="EMBL" id="KAH7373624.1"/>
    </source>
</evidence>
<evidence type="ECO:0000259" key="11">
    <source>
        <dbReference type="PROSITE" id="PS51523"/>
    </source>
</evidence>
<dbReference type="PROSITE" id="PS51523">
    <property type="entry name" value="ZF_HD_DIMER"/>
    <property type="match status" value="1"/>
</dbReference>
<dbReference type="InterPro" id="IPR006456">
    <property type="entry name" value="ZF_HD_homeobox_Cys/His_dimer"/>
</dbReference>
<protein>
    <recommendedName>
        <fullName evidence="11">ZF-HD dimerization-type domain-containing protein</fullName>
    </recommendedName>
</protein>
<keyword evidence="13" id="KW-1185">Reference proteome</keyword>
<proteinExistence type="predicted"/>
<dbReference type="GO" id="GO:0050793">
    <property type="term" value="P:regulation of developmental process"/>
    <property type="evidence" value="ECO:0007669"/>
    <property type="project" value="TreeGrafter"/>
</dbReference>
<dbReference type="Proteomes" id="UP000825935">
    <property type="component" value="Chromosome 17"/>
</dbReference>
<evidence type="ECO:0000256" key="4">
    <source>
        <dbReference type="ARBA" id="ARBA00022833"/>
    </source>
</evidence>
<evidence type="ECO:0000256" key="5">
    <source>
        <dbReference type="ARBA" id="ARBA00023015"/>
    </source>
</evidence>
<comment type="caution">
    <text evidence="12">The sequence shown here is derived from an EMBL/GenBank/DDBJ whole genome shotgun (WGS) entry which is preliminary data.</text>
</comment>
<dbReference type="EMBL" id="CM035422">
    <property type="protein sequence ID" value="KAH7373623.1"/>
    <property type="molecule type" value="Genomic_DNA"/>
</dbReference>
<keyword evidence="7" id="KW-0371">Homeobox</keyword>
<dbReference type="Pfam" id="PF04770">
    <property type="entry name" value="ZF-HD_dimer"/>
    <property type="match status" value="1"/>
</dbReference>
<evidence type="ECO:0000256" key="8">
    <source>
        <dbReference type="ARBA" id="ARBA00023163"/>
    </source>
</evidence>
<keyword evidence="5" id="KW-0805">Transcription regulation</keyword>
<evidence type="ECO:0000313" key="13">
    <source>
        <dbReference type="Proteomes" id="UP000825935"/>
    </source>
</evidence>
<dbReference type="EMBL" id="CM035422">
    <property type="protein sequence ID" value="KAH7373625.1"/>
    <property type="molecule type" value="Genomic_DNA"/>
</dbReference>
<dbReference type="EMBL" id="CM035422">
    <property type="protein sequence ID" value="KAH7373624.1"/>
    <property type="molecule type" value="Genomic_DNA"/>
</dbReference>
<dbReference type="NCBIfam" id="TIGR01565">
    <property type="entry name" value="homeo_ZF_HD"/>
    <property type="match status" value="1"/>
</dbReference>
<feature type="compositionally biased region" description="Acidic residues" evidence="10">
    <location>
        <begin position="176"/>
        <end position="185"/>
    </location>
</feature>
<dbReference type="InterPro" id="IPR009057">
    <property type="entry name" value="Homeodomain-like_sf"/>
</dbReference>
<feature type="region of interest" description="Disordered" evidence="10">
    <location>
        <begin position="1"/>
        <end position="32"/>
    </location>
</feature>
<dbReference type="AlphaFoldDB" id="A0A8T2SXQ2"/>
<dbReference type="FunFam" id="1.10.10.60:FF:000257">
    <property type="entry name" value="Zinc-finger homeodomain protein 2"/>
    <property type="match status" value="1"/>
</dbReference>
<evidence type="ECO:0000256" key="7">
    <source>
        <dbReference type="ARBA" id="ARBA00023155"/>
    </source>
</evidence>
<dbReference type="PANTHER" id="PTHR31948:SF140">
    <property type="entry name" value="ZINC-FINGER HOMEODOMAIN PROTEIN 2"/>
    <property type="match status" value="1"/>
</dbReference>
<name>A0A8T2SXQ2_CERRI</name>
<keyword evidence="6" id="KW-0238">DNA-binding</keyword>
<evidence type="ECO:0000256" key="2">
    <source>
        <dbReference type="ARBA" id="ARBA00022723"/>
    </source>
</evidence>
<comment type="subcellular location">
    <subcellularLocation>
        <location evidence="1">Nucleus</location>
    </subcellularLocation>
</comment>
<keyword evidence="9" id="KW-0539">Nucleus</keyword>
<gene>
    <name evidence="12" type="ORF">KP509_17G065600</name>
</gene>
<dbReference type="OrthoDB" id="1921929at2759"/>
<dbReference type="GO" id="GO:0000976">
    <property type="term" value="F:transcription cis-regulatory region binding"/>
    <property type="evidence" value="ECO:0007669"/>
    <property type="project" value="TreeGrafter"/>
</dbReference>
<dbReference type="Gene3D" id="1.10.10.60">
    <property type="entry name" value="Homeodomain-like"/>
    <property type="match status" value="1"/>
</dbReference>
<dbReference type="GO" id="GO:0008270">
    <property type="term" value="F:zinc ion binding"/>
    <property type="evidence" value="ECO:0007669"/>
    <property type="project" value="UniProtKB-KW"/>
</dbReference>
<evidence type="ECO:0000256" key="6">
    <source>
        <dbReference type="ARBA" id="ARBA00023125"/>
    </source>
</evidence>
<reference evidence="12" key="1">
    <citation type="submission" date="2021-08" db="EMBL/GenBank/DDBJ databases">
        <title>WGS assembly of Ceratopteris richardii.</title>
        <authorList>
            <person name="Marchant D.B."/>
            <person name="Chen G."/>
            <person name="Jenkins J."/>
            <person name="Shu S."/>
            <person name="Leebens-Mack J."/>
            <person name="Grimwood J."/>
            <person name="Schmutz J."/>
            <person name="Soltis P."/>
            <person name="Soltis D."/>
            <person name="Chen Z.-H."/>
        </authorList>
    </citation>
    <scope>NUCLEOTIDE SEQUENCE</scope>
    <source>
        <strain evidence="12">Whitten #5841</strain>
        <tissue evidence="12">Leaf</tissue>
    </source>
</reference>
<evidence type="ECO:0000256" key="10">
    <source>
        <dbReference type="SAM" id="MobiDB-lite"/>
    </source>
</evidence>
<evidence type="ECO:0000256" key="1">
    <source>
        <dbReference type="ARBA" id="ARBA00004123"/>
    </source>
</evidence>
<organism evidence="12 13">
    <name type="scientific">Ceratopteris richardii</name>
    <name type="common">Triangle waterfern</name>
    <dbReference type="NCBI Taxonomy" id="49495"/>
    <lineage>
        <taxon>Eukaryota</taxon>
        <taxon>Viridiplantae</taxon>
        <taxon>Streptophyta</taxon>
        <taxon>Embryophyta</taxon>
        <taxon>Tracheophyta</taxon>
        <taxon>Polypodiopsida</taxon>
        <taxon>Polypodiidae</taxon>
        <taxon>Polypodiales</taxon>
        <taxon>Pteridineae</taxon>
        <taxon>Pteridaceae</taxon>
        <taxon>Parkerioideae</taxon>
        <taxon>Ceratopteris</taxon>
    </lineage>
</organism>
<feature type="region of interest" description="Disordered" evidence="10">
    <location>
        <begin position="156"/>
        <end position="189"/>
    </location>
</feature>